<dbReference type="Proteomes" id="UP001056012">
    <property type="component" value="Chromosome 5"/>
</dbReference>
<gene>
    <name evidence="1" type="ORF">yc1106_06749</name>
</gene>
<keyword evidence="2" id="KW-1185">Reference proteome</keyword>
<sequence>MLEGSLKRVYAFIDADSGKWVLVTGFKTGALITEWVSQVQTSPTLIGYIEGAPPIPAENFASSKDRPFSAIRFVNATKCSYSYSSRHEPGLNTNITSTRGAGAK</sequence>
<evidence type="ECO:0000313" key="2">
    <source>
        <dbReference type="Proteomes" id="UP001056012"/>
    </source>
</evidence>
<reference evidence="1" key="1">
    <citation type="submission" date="2021-12" db="EMBL/GenBank/DDBJ databases">
        <title>Curvularia clavata genome.</title>
        <authorList>
            <person name="Cao Y."/>
        </authorList>
    </citation>
    <scope>NUCLEOTIDE SEQUENCE</scope>
    <source>
        <strain evidence="1">Yc1106</strain>
    </source>
</reference>
<name>A0A9Q8ZD11_CURCL</name>
<proteinExistence type="predicted"/>
<protein>
    <submittedName>
        <fullName evidence="1">Uncharacterized protein</fullName>
    </submittedName>
</protein>
<evidence type="ECO:0000313" key="1">
    <source>
        <dbReference type="EMBL" id="USP79475.1"/>
    </source>
</evidence>
<organism evidence="1 2">
    <name type="scientific">Curvularia clavata</name>
    <dbReference type="NCBI Taxonomy" id="95742"/>
    <lineage>
        <taxon>Eukaryota</taxon>
        <taxon>Fungi</taxon>
        <taxon>Dikarya</taxon>
        <taxon>Ascomycota</taxon>
        <taxon>Pezizomycotina</taxon>
        <taxon>Dothideomycetes</taxon>
        <taxon>Pleosporomycetidae</taxon>
        <taxon>Pleosporales</taxon>
        <taxon>Pleosporineae</taxon>
        <taxon>Pleosporaceae</taxon>
        <taxon>Curvularia</taxon>
    </lineage>
</organism>
<accession>A0A9Q8ZD11</accession>
<dbReference type="AlphaFoldDB" id="A0A9Q8ZD11"/>
<dbReference type="VEuPathDB" id="FungiDB:yc1106_06749"/>
<dbReference type="OrthoDB" id="3366897at2759"/>
<dbReference type="EMBL" id="CP089278">
    <property type="protein sequence ID" value="USP79475.1"/>
    <property type="molecule type" value="Genomic_DNA"/>
</dbReference>